<dbReference type="EMBL" id="MU275906">
    <property type="protein sequence ID" value="KAI0047363.1"/>
    <property type="molecule type" value="Genomic_DNA"/>
</dbReference>
<accession>A0ACB8RV02</accession>
<comment type="caution">
    <text evidence="1">The sequence shown here is derived from an EMBL/GenBank/DDBJ whole genome shotgun (WGS) entry which is preliminary data.</text>
</comment>
<sequence>MALPEHPEYFFEVVWDENGVSHRTERAWSAHREYFSQLEAMNPKNPLDQLTSDFNPKTNPKATTLQYGILTTKQAVVEFTVAHELLTPADLEDREDPSEPIDFYTCAIPFMTYLRKETGAHLYLRPAYSLVDDLQVITLYDNYSVEEGVYEDAEEKRVIEIIQKITGIKERPRWYHDYSCVYH</sequence>
<dbReference type="Proteomes" id="UP000814033">
    <property type="component" value="Unassembled WGS sequence"/>
</dbReference>
<evidence type="ECO:0000313" key="2">
    <source>
        <dbReference type="Proteomes" id="UP000814033"/>
    </source>
</evidence>
<organism evidence="1 2">
    <name type="scientific">Auriscalpium vulgare</name>
    <dbReference type="NCBI Taxonomy" id="40419"/>
    <lineage>
        <taxon>Eukaryota</taxon>
        <taxon>Fungi</taxon>
        <taxon>Dikarya</taxon>
        <taxon>Basidiomycota</taxon>
        <taxon>Agaricomycotina</taxon>
        <taxon>Agaricomycetes</taxon>
        <taxon>Russulales</taxon>
        <taxon>Auriscalpiaceae</taxon>
        <taxon>Auriscalpium</taxon>
    </lineage>
</organism>
<evidence type="ECO:0000313" key="1">
    <source>
        <dbReference type="EMBL" id="KAI0047363.1"/>
    </source>
</evidence>
<reference evidence="1" key="2">
    <citation type="journal article" date="2022" name="New Phytol.">
        <title>Evolutionary transition to the ectomycorrhizal habit in the genomes of a hyperdiverse lineage of mushroom-forming fungi.</title>
        <authorList>
            <person name="Looney B."/>
            <person name="Miyauchi S."/>
            <person name="Morin E."/>
            <person name="Drula E."/>
            <person name="Courty P.E."/>
            <person name="Kohler A."/>
            <person name="Kuo A."/>
            <person name="LaButti K."/>
            <person name="Pangilinan J."/>
            <person name="Lipzen A."/>
            <person name="Riley R."/>
            <person name="Andreopoulos W."/>
            <person name="He G."/>
            <person name="Johnson J."/>
            <person name="Nolan M."/>
            <person name="Tritt A."/>
            <person name="Barry K.W."/>
            <person name="Grigoriev I.V."/>
            <person name="Nagy L.G."/>
            <person name="Hibbett D."/>
            <person name="Henrissat B."/>
            <person name="Matheny P.B."/>
            <person name="Labbe J."/>
            <person name="Martin F.M."/>
        </authorList>
    </citation>
    <scope>NUCLEOTIDE SEQUENCE</scope>
    <source>
        <strain evidence="1">FP105234-sp</strain>
    </source>
</reference>
<proteinExistence type="predicted"/>
<reference evidence="1" key="1">
    <citation type="submission" date="2021-02" db="EMBL/GenBank/DDBJ databases">
        <authorList>
            <consortium name="DOE Joint Genome Institute"/>
            <person name="Ahrendt S."/>
            <person name="Looney B.P."/>
            <person name="Miyauchi S."/>
            <person name="Morin E."/>
            <person name="Drula E."/>
            <person name="Courty P.E."/>
            <person name="Chicoki N."/>
            <person name="Fauchery L."/>
            <person name="Kohler A."/>
            <person name="Kuo A."/>
            <person name="Labutti K."/>
            <person name="Pangilinan J."/>
            <person name="Lipzen A."/>
            <person name="Riley R."/>
            <person name="Andreopoulos W."/>
            <person name="He G."/>
            <person name="Johnson J."/>
            <person name="Barry K.W."/>
            <person name="Grigoriev I.V."/>
            <person name="Nagy L."/>
            <person name="Hibbett D."/>
            <person name="Henrissat B."/>
            <person name="Matheny P.B."/>
            <person name="Labbe J."/>
            <person name="Martin F."/>
        </authorList>
    </citation>
    <scope>NUCLEOTIDE SEQUENCE</scope>
    <source>
        <strain evidence="1">FP105234-sp</strain>
    </source>
</reference>
<keyword evidence="2" id="KW-1185">Reference proteome</keyword>
<protein>
    <submittedName>
        <fullName evidence="1">Uncharacterized protein</fullName>
    </submittedName>
</protein>
<name>A0ACB8RV02_9AGAM</name>
<gene>
    <name evidence="1" type="ORF">FA95DRAFT_1606161</name>
</gene>